<keyword evidence="2" id="KW-0732">Signal</keyword>
<protein>
    <submittedName>
        <fullName evidence="3">Uncharacterized protein</fullName>
    </submittedName>
</protein>
<dbReference type="AlphaFoldDB" id="A0A284RFN4"/>
<feature type="signal peptide" evidence="2">
    <location>
        <begin position="1"/>
        <end position="20"/>
    </location>
</feature>
<dbReference type="Proteomes" id="UP000219338">
    <property type="component" value="Unassembled WGS sequence"/>
</dbReference>
<evidence type="ECO:0000313" key="4">
    <source>
        <dbReference type="Proteomes" id="UP000219338"/>
    </source>
</evidence>
<evidence type="ECO:0000313" key="3">
    <source>
        <dbReference type="EMBL" id="SJL07569.1"/>
    </source>
</evidence>
<feature type="compositionally biased region" description="Basic and acidic residues" evidence="1">
    <location>
        <begin position="30"/>
        <end position="45"/>
    </location>
</feature>
<sequence>MRSQKPAFVFLVLNATAVFCAPTADPSSVHELDINARAKGSEKKTNPSTTSNTKCRRGKSSGGSTPKPKRDLHARAKSSQTSSTGLTLCGAKGSTTSTSSPDSAQSDTGEADTYSPLSRTNTQTSRLKVQLTASKADAKGQGQICDYTVDITVLDRIAFENLACPSFDALAGIIEKSKAEQLKLKEE</sequence>
<keyword evidence="4" id="KW-1185">Reference proteome</keyword>
<evidence type="ECO:0000256" key="2">
    <source>
        <dbReference type="SAM" id="SignalP"/>
    </source>
</evidence>
<gene>
    <name evidence="3" type="ORF">ARMOST_10919</name>
</gene>
<evidence type="ECO:0000256" key="1">
    <source>
        <dbReference type="SAM" id="MobiDB-lite"/>
    </source>
</evidence>
<feature type="region of interest" description="Disordered" evidence="1">
    <location>
        <begin position="30"/>
        <end position="122"/>
    </location>
</feature>
<dbReference type="EMBL" id="FUEG01000008">
    <property type="protein sequence ID" value="SJL07569.1"/>
    <property type="molecule type" value="Genomic_DNA"/>
</dbReference>
<reference evidence="4" key="1">
    <citation type="journal article" date="2017" name="Nat. Ecol. Evol.">
        <title>Genome expansion and lineage-specific genetic innovations in the forest pathogenic fungi Armillaria.</title>
        <authorList>
            <person name="Sipos G."/>
            <person name="Prasanna A.N."/>
            <person name="Walter M.C."/>
            <person name="O'Connor E."/>
            <person name="Balint B."/>
            <person name="Krizsan K."/>
            <person name="Kiss B."/>
            <person name="Hess J."/>
            <person name="Varga T."/>
            <person name="Slot J."/>
            <person name="Riley R."/>
            <person name="Boka B."/>
            <person name="Rigling D."/>
            <person name="Barry K."/>
            <person name="Lee J."/>
            <person name="Mihaltcheva S."/>
            <person name="LaButti K."/>
            <person name="Lipzen A."/>
            <person name="Waldron R."/>
            <person name="Moloney N.M."/>
            <person name="Sperisen C."/>
            <person name="Kredics L."/>
            <person name="Vagvoelgyi C."/>
            <person name="Patrignani A."/>
            <person name="Fitzpatrick D."/>
            <person name="Nagy I."/>
            <person name="Doyle S."/>
            <person name="Anderson J.B."/>
            <person name="Grigoriev I.V."/>
            <person name="Gueldener U."/>
            <person name="Muensterkoetter M."/>
            <person name="Nagy L.G."/>
        </authorList>
    </citation>
    <scope>NUCLEOTIDE SEQUENCE [LARGE SCALE GENOMIC DNA]</scope>
    <source>
        <strain evidence="4">C18/9</strain>
    </source>
</reference>
<dbReference type="OrthoDB" id="3020715at2759"/>
<proteinExistence type="predicted"/>
<accession>A0A284RFN4</accession>
<organism evidence="3 4">
    <name type="scientific">Armillaria ostoyae</name>
    <name type="common">Armillaria root rot fungus</name>
    <dbReference type="NCBI Taxonomy" id="47428"/>
    <lineage>
        <taxon>Eukaryota</taxon>
        <taxon>Fungi</taxon>
        <taxon>Dikarya</taxon>
        <taxon>Basidiomycota</taxon>
        <taxon>Agaricomycotina</taxon>
        <taxon>Agaricomycetes</taxon>
        <taxon>Agaricomycetidae</taxon>
        <taxon>Agaricales</taxon>
        <taxon>Marasmiineae</taxon>
        <taxon>Physalacriaceae</taxon>
        <taxon>Armillaria</taxon>
    </lineage>
</organism>
<feature type="chain" id="PRO_5012357252" evidence="2">
    <location>
        <begin position="21"/>
        <end position="187"/>
    </location>
</feature>
<name>A0A284RFN4_ARMOS</name>
<feature type="compositionally biased region" description="Polar residues" evidence="1">
    <location>
        <begin position="77"/>
        <end position="86"/>
    </location>
</feature>
<feature type="compositionally biased region" description="Polar residues" evidence="1">
    <location>
        <begin position="93"/>
        <end position="108"/>
    </location>
</feature>